<keyword evidence="2" id="KW-1185">Reference proteome</keyword>
<dbReference type="AlphaFoldDB" id="A0A432LIW3"/>
<name>A0A432LIW3_9BACT</name>
<accession>A0A432LIW3</accession>
<comment type="caution">
    <text evidence="1">The sequence shown here is derived from an EMBL/GenBank/DDBJ whole genome shotgun (WGS) entry which is preliminary data.</text>
</comment>
<dbReference type="Proteomes" id="UP000278983">
    <property type="component" value="Unassembled WGS sequence"/>
</dbReference>
<reference evidence="1 2" key="1">
    <citation type="submission" date="2018-12" db="EMBL/GenBank/DDBJ databases">
        <title>Genome sequencing of Prevotella sp. KCOM 3155 (= JS262).</title>
        <authorList>
            <person name="Kook J.-K."/>
            <person name="Park S.-N."/>
            <person name="Lim Y.K."/>
        </authorList>
    </citation>
    <scope>NUCLEOTIDE SEQUENCE [LARGE SCALE GENOMIC DNA]</scope>
    <source>
        <strain evidence="1 2">KCOM 3155</strain>
    </source>
</reference>
<gene>
    <name evidence="1" type="ORF">EHV08_04520</name>
</gene>
<organism evidence="1 2">
    <name type="scientific">Prevotella koreensis</name>
    <dbReference type="NCBI Taxonomy" id="2490854"/>
    <lineage>
        <taxon>Bacteria</taxon>
        <taxon>Pseudomonadati</taxon>
        <taxon>Bacteroidota</taxon>
        <taxon>Bacteroidia</taxon>
        <taxon>Bacteroidales</taxon>
        <taxon>Prevotellaceae</taxon>
        <taxon>Prevotella</taxon>
    </lineage>
</organism>
<dbReference type="EMBL" id="RYYU01000001">
    <property type="protein sequence ID" value="RUL59104.1"/>
    <property type="molecule type" value="Genomic_DNA"/>
</dbReference>
<evidence type="ECO:0000313" key="2">
    <source>
        <dbReference type="Proteomes" id="UP000278983"/>
    </source>
</evidence>
<dbReference type="OrthoDB" id="1061223at2"/>
<sequence>MKNCTVSKHPIHTLLDEFFAKEEIRNVITEYQNKNSKISKRLMFSDYCLDDKNKSNDVMTFVLMPFESEAKHSEMQQKIHDMQPSDIKKTNTVNETFLSYLKSENVLIFSFVFDDRKHFLALSHNQCLEGVKRTLQTICDCHEGWKRTADNEDIIEHYKNVVNKLKQLLATLNGKNPDINLLNDILITAFLGAFVSAKVLENLSIDIFGWFSDRDKVISGKNNIIVPIFNYYQHNMLGGKQFKLCTFTPDDKVEPFFDDFNRIADVVTGAIADYNLEENYITADKVNTVLIHLLADNKQVFIFRIHKIDDNYHVGQITMHPKLRFKIIVQNFICGMKQVISKWNEKMGSIILRGKKGG</sequence>
<dbReference type="RefSeq" id="WP_126678274.1">
    <property type="nucleotide sequence ID" value="NZ_RYYU01000001.1"/>
</dbReference>
<protein>
    <submittedName>
        <fullName evidence="1">Uncharacterized protein</fullName>
    </submittedName>
</protein>
<evidence type="ECO:0000313" key="1">
    <source>
        <dbReference type="EMBL" id="RUL59104.1"/>
    </source>
</evidence>
<proteinExistence type="predicted"/>